<feature type="transmembrane region" description="Helical" evidence="6">
    <location>
        <begin position="421"/>
        <end position="440"/>
    </location>
</feature>
<feature type="domain" description="ABC3 transporter permease C-terminal" evidence="7">
    <location>
        <begin position="671"/>
        <end position="784"/>
    </location>
</feature>
<reference evidence="9" key="2">
    <citation type="submission" date="2020-09" db="EMBL/GenBank/DDBJ databases">
        <authorList>
            <person name="Sun Q."/>
            <person name="Zhou Y."/>
        </authorList>
    </citation>
    <scope>NUCLEOTIDE SEQUENCE</scope>
    <source>
        <strain evidence="9">CGMCC 1.15290</strain>
    </source>
</reference>
<dbReference type="EMBL" id="BMIB01000003">
    <property type="protein sequence ID" value="GGH70459.1"/>
    <property type="molecule type" value="Genomic_DNA"/>
</dbReference>
<keyword evidence="3 6" id="KW-0812">Transmembrane</keyword>
<gene>
    <name evidence="9" type="ORF">GCM10011379_28750</name>
</gene>
<dbReference type="PANTHER" id="PTHR30572">
    <property type="entry name" value="MEMBRANE COMPONENT OF TRANSPORTER-RELATED"/>
    <property type="match status" value="1"/>
</dbReference>
<proteinExistence type="predicted"/>
<feature type="transmembrane region" description="Helical" evidence="6">
    <location>
        <begin position="279"/>
        <end position="301"/>
    </location>
</feature>
<keyword evidence="2" id="KW-1003">Cell membrane</keyword>
<feature type="transmembrane region" description="Helical" evidence="6">
    <location>
        <begin position="373"/>
        <end position="400"/>
    </location>
</feature>
<dbReference type="InterPro" id="IPR003838">
    <property type="entry name" value="ABC3_permease_C"/>
</dbReference>
<evidence type="ECO:0000256" key="5">
    <source>
        <dbReference type="ARBA" id="ARBA00023136"/>
    </source>
</evidence>
<evidence type="ECO:0000259" key="8">
    <source>
        <dbReference type="Pfam" id="PF12704"/>
    </source>
</evidence>
<feature type="domain" description="MacB-like periplasmic core" evidence="8">
    <location>
        <begin position="428"/>
        <end position="629"/>
    </location>
</feature>
<feature type="domain" description="MacB-like periplasmic core" evidence="8">
    <location>
        <begin position="20"/>
        <end position="234"/>
    </location>
</feature>
<protein>
    <submittedName>
        <fullName evidence="9">ABC transporter permease</fullName>
    </submittedName>
</protein>
<dbReference type="GO" id="GO:0022857">
    <property type="term" value="F:transmembrane transporter activity"/>
    <property type="evidence" value="ECO:0007669"/>
    <property type="project" value="TreeGrafter"/>
</dbReference>
<dbReference type="InterPro" id="IPR025857">
    <property type="entry name" value="MacB_PCD"/>
</dbReference>
<evidence type="ECO:0000256" key="2">
    <source>
        <dbReference type="ARBA" id="ARBA00022475"/>
    </source>
</evidence>
<feature type="domain" description="ABC3 transporter permease C-terminal" evidence="7">
    <location>
        <begin position="286"/>
        <end position="399"/>
    </location>
</feature>
<dbReference type="GO" id="GO:0005886">
    <property type="term" value="C:plasma membrane"/>
    <property type="evidence" value="ECO:0007669"/>
    <property type="project" value="UniProtKB-SubCell"/>
</dbReference>
<dbReference type="Proteomes" id="UP000627292">
    <property type="component" value="Unassembled WGS sequence"/>
</dbReference>
<evidence type="ECO:0000259" key="7">
    <source>
        <dbReference type="Pfam" id="PF02687"/>
    </source>
</evidence>
<feature type="transmembrane region" description="Helical" evidence="6">
    <location>
        <begin position="752"/>
        <end position="772"/>
    </location>
</feature>
<evidence type="ECO:0000256" key="1">
    <source>
        <dbReference type="ARBA" id="ARBA00004651"/>
    </source>
</evidence>
<feature type="transmembrane region" description="Helical" evidence="6">
    <location>
        <begin position="326"/>
        <end position="353"/>
    </location>
</feature>
<dbReference type="Pfam" id="PF02687">
    <property type="entry name" value="FtsX"/>
    <property type="match status" value="2"/>
</dbReference>
<sequence>MFASYFKIAWRNLWKNKSYTLINMAGLITGITCCLFIGLYILHEVSFDRFQQKGDRLVRVIMEYGYEGKTEKDNYTSTKVMPVFARTFAEVETGVRMELTDMIAHAGGKEVEEKNILFADSTFFRMFSFPVLQGDTATALNGPYKVLLTASTARKYFGNTNPIGQVVELGVNKEIYQVTGILADCPSNSQIPFNMVVSFSSNGQIQENTYWNANYTTYLLLKNNKLRNQLQAKIPGFMKKEMGQMNDPGAMLTYHLEPFNSIHLHSTYNGFVPGTSITYIYIIAAVALLLLCIACFTYINLSTARSAERSREVGIRKVSGAGKQQIVWQFLIESVILCLAALLISAGMIYLLMPAFNQLTGSQLQASALFTPSIIIYALSLVVVTGLLAGSYPAFILSAFQPVKVLKGFNPKTAGSWLRPTLIVFQFVISIVLIISTFVVQQQLHYIQNTNLGYNRDQIVVLPMDRQVRKSMSVLKTALLASPDVRSVSAATNAPTQIGGGYTAQTNEMQAKGGGLSVTGIIVDEDYLTTTGIKLVAGRNFTQAEAFDTNARMHLMLNETAVAALGWTPEQAINKPLYMNNDQPGRVQAVIKDFHFSTLHNPIGPLVFFNDVYRYTLLVKISGANVSQTIAHLQKVWKSQFRHRPFNYHFLDEDYNNMYQAELRTGRIVNTFSVIALVLACMGLLGLSSYTVYQRTKEIGIRKVLGATLTDITALLSKDFLKLVLIAIVTATPIAWYAMHKWLQQYVYRIHISWWVFALAGAGALVVTLLTVSSQTIKAGRQNPVKTLKAE</sequence>
<keyword evidence="4 6" id="KW-1133">Transmembrane helix</keyword>
<feature type="transmembrane region" description="Helical" evidence="6">
    <location>
        <begin position="672"/>
        <end position="693"/>
    </location>
</feature>
<dbReference type="InterPro" id="IPR050250">
    <property type="entry name" value="Macrolide_Exporter_MacB"/>
</dbReference>
<dbReference type="AlphaFoldDB" id="A0A917IZ16"/>
<organism evidence="9 10">
    <name type="scientific">Filimonas zeae</name>
    <dbReference type="NCBI Taxonomy" id="1737353"/>
    <lineage>
        <taxon>Bacteria</taxon>
        <taxon>Pseudomonadati</taxon>
        <taxon>Bacteroidota</taxon>
        <taxon>Chitinophagia</taxon>
        <taxon>Chitinophagales</taxon>
        <taxon>Chitinophagaceae</taxon>
        <taxon>Filimonas</taxon>
    </lineage>
</organism>
<feature type="transmembrane region" description="Helical" evidence="6">
    <location>
        <begin position="720"/>
        <end position="740"/>
    </location>
</feature>
<reference evidence="9" key="1">
    <citation type="journal article" date="2014" name="Int. J. Syst. Evol. Microbiol.">
        <title>Complete genome sequence of Corynebacterium casei LMG S-19264T (=DSM 44701T), isolated from a smear-ripened cheese.</title>
        <authorList>
            <consortium name="US DOE Joint Genome Institute (JGI-PGF)"/>
            <person name="Walter F."/>
            <person name="Albersmeier A."/>
            <person name="Kalinowski J."/>
            <person name="Ruckert C."/>
        </authorList>
    </citation>
    <scope>NUCLEOTIDE SEQUENCE</scope>
    <source>
        <strain evidence="9">CGMCC 1.15290</strain>
    </source>
</reference>
<comment type="subcellular location">
    <subcellularLocation>
        <location evidence="1">Cell membrane</location>
        <topology evidence="1">Multi-pass membrane protein</topology>
    </subcellularLocation>
</comment>
<comment type="caution">
    <text evidence="9">The sequence shown here is derived from an EMBL/GenBank/DDBJ whole genome shotgun (WGS) entry which is preliminary data.</text>
</comment>
<evidence type="ECO:0000256" key="6">
    <source>
        <dbReference type="SAM" id="Phobius"/>
    </source>
</evidence>
<dbReference type="PANTHER" id="PTHR30572:SF18">
    <property type="entry name" value="ABC-TYPE MACROLIDE FAMILY EXPORT SYSTEM PERMEASE COMPONENT 2"/>
    <property type="match status" value="1"/>
</dbReference>
<evidence type="ECO:0000256" key="3">
    <source>
        <dbReference type="ARBA" id="ARBA00022692"/>
    </source>
</evidence>
<accession>A0A917IZ16</accession>
<keyword evidence="10" id="KW-1185">Reference proteome</keyword>
<evidence type="ECO:0000313" key="10">
    <source>
        <dbReference type="Proteomes" id="UP000627292"/>
    </source>
</evidence>
<evidence type="ECO:0000313" key="9">
    <source>
        <dbReference type="EMBL" id="GGH70459.1"/>
    </source>
</evidence>
<feature type="transmembrane region" description="Helical" evidence="6">
    <location>
        <begin position="21"/>
        <end position="42"/>
    </location>
</feature>
<evidence type="ECO:0000256" key="4">
    <source>
        <dbReference type="ARBA" id="ARBA00022989"/>
    </source>
</evidence>
<keyword evidence="5 6" id="KW-0472">Membrane</keyword>
<name>A0A917IZ16_9BACT</name>
<dbReference type="Pfam" id="PF12704">
    <property type="entry name" value="MacB_PCD"/>
    <property type="match status" value="2"/>
</dbReference>